<dbReference type="Proteomes" id="UP000321389">
    <property type="component" value="Chromosome"/>
</dbReference>
<dbReference type="InterPro" id="IPR012338">
    <property type="entry name" value="Beta-lactam/transpept-like"/>
</dbReference>
<dbReference type="EMBL" id="CP042301">
    <property type="protein sequence ID" value="QDY99331.1"/>
    <property type="molecule type" value="Genomic_DNA"/>
</dbReference>
<keyword evidence="3" id="KW-0378">Hydrolase</keyword>
<dbReference type="Pfam" id="PF00144">
    <property type="entry name" value="Beta-lactamase"/>
    <property type="match status" value="1"/>
</dbReference>
<keyword evidence="4" id="KW-1185">Reference proteome</keyword>
<proteinExistence type="predicted"/>
<evidence type="ECO:0000259" key="2">
    <source>
        <dbReference type="Pfam" id="PF00144"/>
    </source>
</evidence>
<keyword evidence="1" id="KW-1133">Transmembrane helix</keyword>
<keyword evidence="1" id="KW-0472">Membrane</keyword>
<evidence type="ECO:0000313" key="3">
    <source>
        <dbReference type="EMBL" id="QDY99331.1"/>
    </source>
</evidence>
<dbReference type="OrthoDB" id="9814204at2"/>
<evidence type="ECO:0000313" key="4">
    <source>
        <dbReference type="Proteomes" id="UP000321389"/>
    </source>
</evidence>
<name>A0A5B8KUQ0_9HYPH</name>
<reference evidence="3" key="1">
    <citation type="submission" date="2020-04" db="EMBL/GenBank/DDBJ databases">
        <title>Nitratireductor sp. nov. isolated from mangrove soil.</title>
        <authorList>
            <person name="Ye Y."/>
        </authorList>
    </citation>
    <scope>NUCLEOTIDE SEQUENCE</scope>
    <source>
        <strain evidence="3">SY7</strain>
    </source>
</reference>
<organism evidence="3 4">
    <name type="scientific">Nitratireductor mangrovi</name>
    <dbReference type="NCBI Taxonomy" id="2599600"/>
    <lineage>
        <taxon>Bacteria</taxon>
        <taxon>Pseudomonadati</taxon>
        <taxon>Pseudomonadota</taxon>
        <taxon>Alphaproteobacteria</taxon>
        <taxon>Hyphomicrobiales</taxon>
        <taxon>Phyllobacteriaceae</taxon>
        <taxon>Nitratireductor</taxon>
    </lineage>
</organism>
<dbReference type="PANTHER" id="PTHR43283">
    <property type="entry name" value="BETA-LACTAMASE-RELATED"/>
    <property type="match status" value="1"/>
</dbReference>
<dbReference type="KEGG" id="niy:FQ775_02505"/>
<evidence type="ECO:0000256" key="1">
    <source>
        <dbReference type="SAM" id="Phobius"/>
    </source>
</evidence>
<protein>
    <submittedName>
        <fullName evidence="3">Serine hydrolase</fullName>
    </submittedName>
</protein>
<gene>
    <name evidence="3" type="ORF">FQ775_02505</name>
</gene>
<sequence length="459" mass="48645">MRIALSIVKWLVVLLVVAVIGAAAWLYFSPPALIRVASNYSAKIVCSNVFLAGRDADEVLADDVQAPGHPILGYISVEVDEARRTVSAGLFGIFGTGLAIARDGLGCAVSPNGNADPDISASEGAGTVPQGLWPDGELVEASQDPELAALLDDAGMVGPGMRAVVVVHNGRIIGERYGDGFSAATPLLGWSMSKTVTAAIIGTLVTEGKLAQGQENLLDIWSGDGRREISLASLLAMESGLEFNEDYGDVTDVTRMLYLEPDMAGFAAAKPLAHEPGSTFAYSSGTTLILSRIWQNALGEPQTALDWPREALFDRIGMASAVLEADASGTFVGSSYLYATGRDWARFGQLLLQDGKWKGEDVLPFGYVRWMRSPTEASSGDYGKGHLWLHGPRAGTPEGTPSDAGFELPDDAFWLLGHDGQTVTVVPSKQLVVVRLGLTPSKLGYKPQALVEALAKLLD</sequence>
<dbReference type="InterPro" id="IPR001466">
    <property type="entry name" value="Beta-lactam-related"/>
</dbReference>
<dbReference type="Gene3D" id="3.40.710.10">
    <property type="entry name" value="DD-peptidase/beta-lactamase superfamily"/>
    <property type="match status" value="1"/>
</dbReference>
<dbReference type="SUPFAM" id="SSF56601">
    <property type="entry name" value="beta-lactamase/transpeptidase-like"/>
    <property type="match status" value="1"/>
</dbReference>
<dbReference type="PANTHER" id="PTHR43283:SF7">
    <property type="entry name" value="BETA-LACTAMASE-RELATED DOMAIN-CONTAINING PROTEIN"/>
    <property type="match status" value="1"/>
</dbReference>
<feature type="domain" description="Beta-lactamase-related" evidence="2">
    <location>
        <begin position="163"/>
        <end position="436"/>
    </location>
</feature>
<keyword evidence="1" id="KW-0812">Transmembrane</keyword>
<dbReference type="InterPro" id="IPR050789">
    <property type="entry name" value="Diverse_Enzym_Activities"/>
</dbReference>
<dbReference type="GO" id="GO:0016787">
    <property type="term" value="F:hydrolase activity"/>
    <property type="evidence" value="ECO:0007669"/>
    <property type="project" value="UniProtKB-KW"/>
</dbReference>
<accession>A0A5B8KUQ0</accession>
<dbReference type="RefSeq" id="WP_146297981.1">
    <property type="nucleotide sequence ID" value="NZ_CP042301.2"/>
</dbReference>
<dbReference type="AlphaFoldDB" id="A0A5B8KUQ0"/>
<feature type="transmembrane region" description="Helical" evidence="1">
    <location>
        <begin position="7"/>
        <end position="28"/>
    </location>
</feature>